<dbReference type="PANTHER" id="PTHR31683">
    <property type="entry name" value="PECTATE LYASE 18-RELATED"/>
    <property type="match status" value="1"/>
</dbReference>
<feature type="signal peptide" evidence="6">
    <location>
        <begin position="1"/>
        <end position="17"/>
    </location>
</feature>
<feature type="compositionally biased region" description="Low complexity" evidence="5">
    <location>
        <begin position="397"/>
        <end position="414"/>
    </location>
</feature>
<evidence type="ECO:0000256" key="3">
    <source>
        <dbReference type="ARBA" id="ARBA00023239"/>
    </source>
</evidence>
<protein>
    <submittedName>
        <fullName evidence="8">Pectin lyase fold/virulence factor</fullName>
    </submittedName>
</protein>
<dbReference type="InterPro" id="IPR045032">
    <property type="entry name" value="PEL"/>
</dbReference>
<reference evidence="8" key="1">
    <citation type="journal article" date="2023" name="Mol. Phylogenet. Evol.">
        <title>Genome-scale phylogeny and comparative genomics of the fungal order Sordariales.</title>
        <authorList>
            <person name="Hensen N."/>
            <person name="Bonometti L."/>
            <person name="Westerberg I."/>
            <person name="Brannstrom I.O."/>
            <person name="Guillou S."/>
            <person name="Cros-Aarteil S."/>
            <person name="Calhoun S."/>
            <person name="Haridas S."/>
            <person name="Kuo A."/>
            <person name="Mondo S."/>
            <person name="Pangilinan J."/>
            <person name="Riley R."/>
            <person name="LaButti K."/>
            <person name="Andreopoulos B."/>
            <person name="Lipzen A."/>
            <person name="Chen C."/>
            <person name="Yan M."/>
            <person name="Daum C."/>
            <person name="Ng V."/>
            <person name="Clum A."/>
            <person name="Steindorff A."/>
            <person name="Ohm R.A."/>
            <person name="Martin F."/>
            <person name="Silar P."/>
            <person name="Natvig D.O."/>
            <person name="Lalanne C."/>
            <person name="Gautier V."/>
            <person name="Ament-Velasquez S.L."/>
            <person name="Kruys A."/>
            <person name="Hutchinson M.I."/>
            <person name="Powell A.J."/>
            <person name="Barry K."/>
            <person name="Miller A.N."/>
            <person name="Grigoriev I.V."/>
            <person name="Debuchy R."/>
            <person name="Gladieux P."/>
            <person name="Hiltunen Thoren M."/>
            <person name="Johannesson H."/>
        </authorList>
    </citation>
    <scope>NUCLEOTIDE SEQUENCE</scope>
    <source>
        <strain evidence="8">PSN309</strain>
    </source>
</reference>
<evidence type="ECO:0000256" key="4">
    <source>
        <dbReference type="RuleBase" id="RU361173"/>
    </source>
</evidence>
<dbReference type="SMART" id="SM00656">
    <property type="entry name" value="Amb_all"/>
    <property type="match status" value="1"/>
</dbReference>
<keyword evidence="9" id="KW-1185">Reference proteome</keyword>
<evidence type="ECO:0000313" key="9">
    <source>
        <dbReference type="Proteomes" id="UP001302126"/>
    </source>
</evidence>
<dbReference type="InterPro" id="IPR002022">
    <property type="entry name" value="Pec_lyase"/>
</dbReference>
<feature type="region of interest" description="Disordered" evidence="5">
    <location>
        <begin position="483"/>
        <end position="505"/>
    </location>
</feature>
<dbReference type="InterPro" id="IPR012334">
    <property type="entry name" value="Pectin_lyas_fold"/>
</dbReference>
<name>A0AAN6WIM8_9PEZI</name>
<evidence type="ECO:0000256" key="2">
    <source>
        <dbReference type="ARBA" id="ARBA00022729"/>
    </source>
</evidence>
<evidence type="ECO:0000259" key="7">
    <source>
        <dbReference type="SMART" id="SM00656"/>
    </source>
</evidence>
<comment type="subcellular location">
    <subcellularLocation>
        <location evidence="4">Secreted</location>
    </subcellularLocation>
</comment>
<proteinExistence type="inferred from homology"/>
<feature type="region of interest" description="Disordered" evidence="5">
    <location>
        <begin position="397"/>
        <end position="416"/>
    </location>
</feature>
<dbReference type="SUPFAM" id="SSF51126">
    <property type="entry name" value="Pectin lyase-like"/>
    <property type="match status" value="1"/>
</dbReference>
<evidence type="ECO:0000313" key="8">
    <source>
        <dbReference type="EMBL" id="KAK4182105.1"/>
    </source>
</evidence>
<dbReference type="GO" id="GO:0030570">
    <property type="term" value="F:pectate lyase activity"/>
    <property type="evidence" value="ECO:0007669"/>
    <property type="project" value="InterPro"/>
</dbReference>
<evidence type="ECO:0000256" key="5">
    <source>
        <dbReference type="SAM" id="MobiDB-lite"/>
    </source>
</evidence>
<evidence type="ECO:0000256" key="6">
    <source>
        <dbReference type="SAM" id="SignalP"/>
    </source>
</evidence>
<dbReference type="InterPro" id="IPR011050">
    <property type="entry name" value="Pectin_lyase_fold/virulence"/>
</dbReference>
<keyword evidence="4" id="KW-0624">Polysaccharide degradation</keyword>
<organism evidence="8 9">
    <name type="scientific">Podospora australis</name>
    <dbReference type="NCBI Taxonomy" id="1536484"/>
    <lineage>
        <taxon>Eukaryota</taxon>
        <taxon>Fungi</taxon>
        <taxon>Dikarya</taxon>
        <taxon>Ascomycota</taxon>
        <taxon>Pezizomycotina</taxon>
        <taxon>Sordariomycetes</taxon>
        <taxon>Sordariomycetidae</taxon>
        <taxon>Sordariales</taxon>
        <taxon>Podosporaceae</taxon>
        <taxon>Podospora</taxon>
    </lineage>
</organism>
<sequence length="505" mass="52246">MRIPVLVTSTLLAFAIASPTALPAKKKATLYDAADIGYATQNGGTTGGAGGNVTTVSTLAQLIAAVGEKNTLPGIVLVNGTIVGNEKVKVGSNKSIIGLPGASLRGIGLHFKGKKNLIIRNIKSSFVVASVAEDALKIEAGTNVWVDHCEFFSALVADKDYYDGLVDSSHGADFITISHTYFHDHWKTSLVGHSDSNAAQDKGKLHVTYANNFWENVNSRAPLIRFGTGHIYNSYFKNVGSAINTRMGAQVLVQSNAFKNVTTALTSRDSKEVGYAFAEDNYFGSAQNNAPQGDLFASSIPYKYSLMGSGAVPGTVPLQAGAILSFAKPEPSSMKSSATRSSTQFSTQSPTKSTIFATTLSTTLSTTSSSTASRTASIISSITSSATPSVASSTTLSTASLSSSSPPSSGISSTVAPSSATLSPSFSAIPSTTFSTALSTVFSTTITAVETTTQLSAESTLESTTSESIAESTLETIVEPITSEPALPSTVTEVSQIPAPTAVST</sequence>
<feature type="chain" id="PRO_5043007824" evidence="6">
    <location>
        <begin position="18"/>
        <end position="505"/>
    </location>
</feature>
<dbReference type="PANTHER" id="PTHR31683:SF18">
    <property type="entry name" value="PECTATE LYASE 21-RELATED"/>
    <property type="match status" value="1"/>
</dbReference>
<keyword evidence="3 4" id="KW-0456">Lyase</keyword>
<comment type="similarity">
    <text evidence="1 4">Belongs to the polysaccharide lyase 1 family.</text>
</comment>
<dbReference type="GO" id="GO:0000272">
    <property type="term" value="P:polysaccharide catabolic process"/>
    <property type="evidence" value="ECO:0007669"/>
    <property type="project" value="UniProtKB-KW"/>
</dbReference>
<dbReference type="Proteomes" id="UP001302126">
    <property type="component" value="Unassembled WGS sequence"/>
</dbReference>
<dbReference type="Gene3D" id="2.160.20.10">
    <property type="entry name" value="Single-stranded right-handed beta-helix, Pectin lyase-like"/>
    <property type="match status" value="1"/>
</dbReference>
<dbReference type="Pfam" id="PF00544">
    <property type="entry name" value="Pectate_lyase_4"/>
    <property type="match status" value="1"/>
</dbReference>
<dbReference type="GO" id="GO:0005576">
    <property type="term" value="C:extracellular region"/>
    <property type="evidence" value="ECO:0007669"/>
    <property type="project" value="UniProtKB-SubCell"/>
</dbReference>
<keyword evidence="4" id="KW-0119">Carbohydrate metabolism</keyword>
<feature type="domain" description="Pectate lyase" evidence="7">
    <location>
        <begin position="49"/>
        <end position="264"/>
    </location>
</feature>
<gene>
    <name evidence="8" type="ORF">QBC35DRAFT_468337</name>
</gene>
<keyword evidence="2 6" id="KW-0732">Signal</keyword>
<accession>A0AAN6WIM8</accession>
<evidence type="ECO:0000256" key="1">
    <source>
        <dbReference type="ARBA" id="ARBA00010980"/>
    </source>
</evidence>
<dbReference type="AlphaFoldDB" id="A0AAN6WIM8"/>
<comment type="caution">
    <text evidence="8">The sequence shown here is derived from an EMBL/GenBank/DDBJ whole genome shotgun (WGS) entry which is preliminary data.</text>
</comment>
<keyword evidence="4" id="KW-0964">Secreted</keyword>
<reference evidence="8" key="2">
    <citation type="submission" date="2023-05" db="EMBL/GenBank/DDBJ databases">
        <authorList>
            <consortium name="Lawrence Berkeley National Laboratory"/>
            <person name="Steindorff A."/>
            <person name="Hensen N."/>
            <person name="Bonometti L."/>
            <person name="Westerberg I."/>
            <person name="Brannstrom I.O."/>
            <person name="Guillou S."/>
            <person name="Cros-Aarteil S."/>
            <person name="Calhoun S."/>
            <person name="Haridas S."/>
            <person name="Kuo A."/>
            <person name="Mondo S."/>
            <person name="Pangilinan J."/>
            <person name="Riley R."/>
            <person name="Labutti K."/>
            <person name="Andreopoulos B."/>
            <person name="Lipzen A."/>
            <person name="Chen C."/>
            <person name="Yanf M."/>
            <person name="Daum C."/>
            <person name="Ng V."/>
            <person name="Clum A."/>
            <person name="Ohm R."/>
            <person name="Martin F."/>
            <person name="Silar P."/>
            <person name="Natvig D."/>
            <person name="Lalanne C."/>
            <person name="Gautier V."/>
            <person name="Ament-Velasquez S.L."/>
            <person name="Kruys A."/>
            <person name="Hutchinson M.I."/>
            <person name="Powell A.J."/>
            <person name="Barry K."/>
            <person name="Miller A.N."/>
            <person name="Grigoriev I.V."/>
            <person name="Debuchy R."/>
            <person name="Gladieux P."/>
            <person name="Thoren M.H."/>
            <person name="Johannesson H."/>
        </authorList>
    </citation>
    <scope>NUCLEOTIDE SEQUENCE</scope>
    <source>
        <strain evidence="8">PSN309</strain>
    </source>
</reference>
<dbReference type="EMBL" id="MU864757">
    <property type="protein sequence ID" value="KAK4182105.1"/>
    <property type="molecule type" value="Genomic_DNA"/>
</dbReference>